<dbReference type="EMBL" id="JBBMFS010000005">
    <property type="protein sequence ID" value="MEQ2554903.1"/>
    <property type="molecule type" value="Genomic_DNA"/>
</dbReference>
<dbReference type="Proteomes" id="UP001546774">
    <property type="component" value="Unassembled WGS sequence"/>
</dbReference>
<dbReference type="PROSITE" id="PS50883">
    <property type="entry name" value="EAL"/>
    <property type="match status" value="1"/>
</dbReference>
<dbReference type="PROSITE" id="PS50887">
    <property type="entry name" value="GGDEF"/>
    <property type="match status" value="1"/>
</dbReference>
<protein>
    <submittedName>
        <fullName evidence="3">EAL domain-containing protein</fullName>
    </submittedName>
</protein>
<dbReference type="SMART" id="SM00267">
    <property type="entry name" value="GGDEF"/>
    <property type="match status" value="1"/>
</dbReference>
<dbReference type="Pfam" id="PF00990">
    <property type="entry name" value="GGDEF"/>
    <property type="match status" value="1"/>
</dbReference>
<reference evidence="3" key="1">
    <citation type="submission" date="2024-03" db="EMBL/GenBank/DDBJ databases">
        <title>Human intestinal bacterial collection.</title>
        <authorList>
            <person name="Pauvert C."/>
            <person name="Hitch T.C.A."/>
            <person name="Clavel T."/>
        </authorList>
    </citation>
    <scope>NUCLEOTIDE SEQUENCE [LARGE SCALE GENOMIC DNA]</scope>
    <source>
        <strain evidence="3">CLA-AA-H89B</strain>
    </source>
</reference>
<dbReference type="SUPFAM" id="SSF141868">
    <property type="entry name" value="EAL domain-like"/>
    <property type="match status" value="1"/>
</dbReference>
<dbReference type="Gene3D" id="3.20.20.450">
    <property type="entry name" value="EAL domain"/>
    <property type="match status" value="1"/>
</dbReference>
<evidence type="ECO:0000313" key="4">
    <source>
        <dbReference type="Proteomes" id="UP001546774"/>
    </source>
</evidence>
<dbReference type="CDD" id="cd01949">
    <property type="entry name" value="GGDEF"/>
    <property type="match status" value="1"/>
</dbReference>
<dbReference type="InterPro" id="IPR003018">
    <property type="entry name" value="GAF"/>
</dbReference>
<dbReference type="SMART" id="SM00052">
    <property type="entry name" value="EAL"/>
    <property type="match status" value="1"/>
</dbReference>
<evidence type="ECO:0000259" key="2">
    <source>
        <dbReference type="PROSITE" id="PS50887"/>
    </source>
</evidence>
<dbReference type="SUPFAM" id="SSF55073">
    <property type="entry name" value="Nucleotide cyclase"/>
    <property type="match status" value="1"/>
</dbReference>
<dbReference type="InterPro" id="IPR043128">
    <property type="entry name" value="Rev_trsase/Diguanyl_cyclase"/>
</dbReference>
<organism evidence="3 4">
    <name type="scientific">Lachnospira intestinalis</name>
    <dbReference type="NCBI Taxonomy" id="3133158"/>
    <lineage>
        <taxon>Bacteria</taxon>
        <taxon>Bacillati</taxon>
        <taxon>Bacillota</taxon>
        <taxon>Clostridia</taxon>
        <taxon>Lachnospirales</taxon>
        <taxon>Lachnospiraceae</taxon>
        <taxon>Lachnospira</taxon>
    </lineage>
</organism>
<dbReference type="Gene3D" id="3.30.70.270">
    <property type="match status" value="1"/>
</dbReference>
<evidence type="ECO:0000313" key="3">
    <source>
        <dbReference type="EMBL" id="MEQ2554903.1"/>
    </source>
</evidence>
<dbReference type="InterPro" id="IPR035919">
    <property type="entry name" value="EAL_sf"/>
</dbReference>
<dbReference type="Pfam" id="PF00563">
    <property type="entry name" value="EAL"/>
    <property type="match status" value="1"/>
</dbReference>
<dbReference type="Gene3D" id="3.30.450.40">
    <property type="match status" value="1"/>
</dbReference>
<dbReference type="InterPro" id="IPR000160">
    <property type="entry name" value="GGDEF_dom"/>
</dbReference>
<dbReference type="SUPFAM" id="SSF55781">
    <property type="entry name" value="GAF domain-like"/>
    <property type="match status" value="1"/>
</dbReference>
<accession>A0ABV1H612</accession>
<dbReference type="InterPro" id="IPR029787">
    <property type="entry name" value="Nucleotide_cyclase"/>
</dbReference>
<dbReference type="SMART" id="SM00065">
    <property type="entry name" value="GAF"/>
    <property type="match status" value="1"/>
</dbReference>
<dbReference type="CDD" id="cd01948">
    <property type="entry name" value="EAL"/>
    <property type="match status" value="1"/>
</dbReference>
<proteinExistence type="predicted"/>
<dbReference type="PANTHER" id="PTHR44757:SF2">
    <property type="entry name" value="BIOFILM ARCHITECTURE MAINTENANCE PROTEIN MBAA"/>
    <property type="match status" value="1"/>
</dbReference>
<dbReference type="InterPro" id="IPR001633">
    <property type="entry name" value="EAL_dom"/>
</dbReference>
<sequence length="720" mass="81917">MKVKSQVMSNIVRMLENEGPFKDVIYVILENVSKYLKMPDVTVMQYDEERTCLYPVLSYGGRHHLIQAAEVQAAAAQTAPQGTVERQVKAAADSPLYGEKLCYYRADTAQEPVRMALADANIKTSVTAPVKAEDKVRMYLCVSDSTNDVELDAEQLRFVSDVANVIQSIMQERISKDSLSYSYEVLKGILGSIDSGIMVYDRQTKEVLFENDIVKNCNDIKRVIQTCVTFYFTGENTKSIQEYCDAQSGLWYEVRFSDLRWLNGNPAVVCTAVDVTQKKKNQQKIEYQAHNDFLTGLYNRMKCENDLRHIVRKAVRDKEKGAVLFMDLDDFKHINDGLGHQYGDVLLQQVAAGLQGIAGIRGHCYRMGGDEFVIIILPQYFNIWEKIVKNIIAMFRKPWYLMETEYFCTMSMGVAFFPDDGTEVDDIIKTADIAMYEAKKAGKNQYSIYDNTSSENVSKRLDIENNMRQAVASEIQEFLVYYQPVVDAVTKKCTSCEALVRWDSKSLGFMGPSDFVPLAEYLGLITSIGDYVLEEACNQCRYWNEHGYPDFHVNVNLSVVQLLQKDVVKNIEKILLKTGVNPKNINLEITESFAINDMNRVLEIIKGLKKLGPRIALDDFGTGYSSLNYIKQLPLDLIKVDKTFIDDILEDEYAQAFVRLIVELSKTIGTKLVVEGVEHQEQYELLRGLGVHYIQGFYFGKPAAAKDFEQKYLASWKPEQ</sequence>
<dbReference type="PANTHER" id="PTHR44757">
    <property type="entry name" value="DIGUANYLATE CYCLASE DGCP"/>
    <property type="match status" value="1"/>
</dbReference>
<name>A0ABV1H612_9FIRM</name>
<gene>
    <name evidence="3" type="ORF">WMO37_07700</name>
</gene>
<evidence type="ECO:0000259" key="1">
    <source>
        <dbReference type="PROSITE" id="PS50883"/>
    </source>
</evidence>
<dbReference type="InterPro" id="IPR029016">
    <property type="entry name" value="GAF-like_dom_sf"/>
</dbReference>
<dbReference type="InterPro" id="IPR052155">
    <property type="entry name" value="Biofilm_reg_signaling"/>
</dbReference>
<feature type="domain" description="EAL" evidence="1">
    <location>
        <begin position="460"/>
        <end position="716"/>
    </location>
</feature>
<feature type="domain" description="GGDEF" evidence="2">
    <location>
        <begin position="319"/>
        <end position="451"/>
    </location>
</feature>
<keyword evidence="4" id="KW-1185">Reference proteome</keyword>
<comment type="caution">
    <text evidence="3">The sequence shown here is derived from an EMBL/GenBank/DDBJ whole genome shotgun (WGS) entry which is preliminary data.</text>
</comment>
<dbReference type="NCBIfam" id="TIGR00254">
    <property type="entry name" value="GGDEF"/>
    <property type="match status" value="1"/>
</dbReference>